<feature type="region of interest" description="Disordered" evidence="1">
    <location>
        <begin position="1"/>
        <end position="41"/>
    </location>
</feature>
<sequence>MQDRPLTCGSIKAVFRSRSNRHRQSRQDAGPNAENRPAGER</sequence>
<evidence type="ECO:0000313" key="3">
    <source>
        <dbReference type="Proteomes" id="UP000029492"/>
    </source>
</evidence>
<dbReference type="EMBL" id="CP003811">
    <property type="protein sequence ID" value="AIQ92126.1"/>
    <property type="molecule type" value="Genomic_DNA"/>
</dbReference>
<evidence type="ECO:0000313" key="2">
    <source>
        <dbReference type="EMBL" id="AIQ92126.1"/>
    </source>
</evidence>
<proteinExistence type="predicted"/>
<protein>
    <submittedName>
        <fullName evidence="2">Protein of unassigned function</fullName>
    </submittedName>
</protein>
<dbReference type="AlphaFoldDB" id="A0A089NW03"/>
<dbReference type="KEGG" id="mor:MOC_4371"/>
<keyword evidence="3" id="KW-1185">Reference proteome</keyword>
<organism evidence="2 3">
    <name type="scientific">Methylobacterium oryzae CBMB20</name>
    <dbReference type="NCBI Taxonomy" id="693986"/>
    <lineage>
        <taxon>Bacteria</taxon>
        <taxon>Pseudomonadati</taxon>
        <taxon>Pseudomonadota</taxon>
        <taxon>Alphaproteobacteria</taxon>
        <taxon>Hyphomicrobiales</taxon>
        <taxon>Methylobacteriaceae</taxon>
        <taxon>Methylobacterium</taxon>
    </lineage>
</organism>
<name>A0A089NW03_9HYPH</name>
<evidence type="ECO:0000256" key="1">
    <source>
        <dbReference type="SAM" id="MobiDB-lite"/>
    </source>
</evidence>
<gene>
    <name evidence="2" type="ORF">MOC_4371</name>
</gene>
<dbReference type="HOGENOM" id="CLU_3272695_0_0_5"/>
<reference evidence="2 3" key="1">
    <citation type="journal article" date="2014" name="PLoS ONE">
        <title>Genome Information of Methylobacterium oryzae, a Plant-Probiotic Methylotroph in the Phyllosphere.</title>
        <authorList>
            <person name="Kwak M.J."/>
            <person name="Jeong H."/>
            <person name="Madhaiyan M."/>
            <person name="Lee Y."/>
            <person name="Sa T.M."/>
            <person name="Oh T.K."/>
            <person name="Kim J.F."/>
        </authorList>
    </citation>
    <scope>NUCLEOTIDE SEQUENCE [LARGE SCALE GENOMIC DNA]</scope>
    <source>
        <strain evidence="2 3">CBMB20</strain>
    </source>
</reference>
<dbReference type="Proteomes" id="UP000029492">
    <property type="component" value="Chromosome"/>
</dbReference>
<accession>A0A089NW03</accession>